<dbReference type="AlphaFoldDB" id="C0CRJ1"/>
<feature type="transmembrane region" description="Helical" evidence="1">
    <location>
        <begin position="12"/>
        <end position="33"/>
    </location>
</feature>
<dbReference type="PATRIC" id="fig|476272.21.peg.181"/>
<evidence type="ECO:0000313" key="3">
    <source>
        <dbReference type="Proteomes" id="UP000003100"/>
    </source>
</evidence>
<dbReference type="EMBL" id="ACBZ01000187">
    <property type="protein sequence ID" value="EEG47606.1"/>
    <property type="molecule type" value="Genomic_DNA"/>
</dbReference>
<organism evidence="2 3">
    <name type="scientific">Blautia hydrogenotrophica (strain DSM 10507 / JCM 14656 / S5a33)</name>
    <name type="common">Ruminococcus hydrogenotrophicus</name>
    <dbReference type="NCBI Taxonomy" id="476272"/>
    <lineage>
        <taxon>Bacteria</taxon>
        <taxon>Bacillati</taxon>
        <taxon>Bacillota</taxon>
        <taxon>Clostridia</taxon>
        <taxon>Lachnospirales</taxon>
        <taxon>Lachnospiraceae</taxon>
        <taxon>Blautia</taxon>
    </lineage>
</organism>
<evidence type="ECO:0000313" key="2">
    <source>
        <dbReference type="EMBL" id="EEG47606.1"/>
    </source>
</evidence>
<sequence>MLFGSFFVSGQGAAPSGCLTFICVVFFSLTVPLPMSAVQDGYS</sequence>
<protein>
    <submittedName>
        <fullName evidence="2">Uncharacterized protein</fullName>
    </submittedName>
</protein>
<comment type="caution">
    <text evidence="2">The sequence shown here is derived from an EMBL/GenBank/DDBJ whole genome shotgun (WGS) entry which is preliminary data.</text>
</comment>
<reference evidence="2 3" key="2">
    <citation type="submission" date="2009-02" db="EMBL/GenBank/DDBJ databases">
        <title>Draft genome sequence of Blautia hydrogenotrophica DSM 10507 (Ruminococcus hydrogenotrophicus DSM 10507).</title>
        <authorList>
            <person name="Sudarsanam P."/>
            <person name="Ley R."/>
            <person name="Guruge J."/>
            <person name="Turnbaugh P.J."/>
            <person name="Mahowald M."/>
            <person name="Liep D."/>
            <person name="Gordon J."/>
        </authorList>
    </citation>
    <scope>NUCLEOTIDE SEQUENCE [LARGE SCALE GENOMIC DNA]</scope>
    <source>
        <strain evidence="3">DSM 10507 / JCM 14656 / S5a33</strain>
    </source>
</reference>
<keyword evidence="1" id="KW-0812">Transmembrane</keyword>
<name>C0CRJ1_BLAHS</name>
<gene>
    <name evidence="2" type="ORF">RUMHYD_03505</name>
</gene>
<accession>C0CRJ1</accession>
<proteinExistence type="predicted"/>
<keyword evidence="3" id="KW-1185">Reference proteome</keyword>
<reference evidence="2 3" key="1">
    <citation type="submission" date="2009-01" db="EMBL/GenBank/DDBJ databases">
        <authorList>
            <person name="Fulton L."/>
            <person name="Clifton S."/>
            <person name="Fulton B."/>
            <person name="Xu J."/>
            <person name="Minx P."/>
            <person name="Pepin K.H."/>
            <person name="Johnson M."/>
            <person name="Bhonagiri V."/>
            <person name="Nash W.E."/>
            <person name="Mardis E.R."/>
            <person name="Wilson R.K."/>
        </authorList>
    </citation>
    <scope>NUCLEOTIDE SEQUENCE [LARGE SCALE GENOMIC DNA]</scope>
    <source>
        <strain evidence="3">DSM 10507 / JCM 14656 / S5a33</strain>
    </source>
</reference>
<keyword evidence="1" id="KW-1133">Transmembrane helix</keyword>
<dbReference type="Proteomes" id="UP000003100">
    <property type="component" value="Unassembled WGS sequence"/>
</dbReference>
<dbReference type="HOGENOM" id="CLU_3230348_0_0_9"/>
<evidence type="ECO:0000256" key="1">
    <source>
        <dbReference type="SAM" id="Phobius"/>
    </source>
</evidence>
<keyword evidence="1" id="KW-0472">Membrane</keyword>